<feature type="compositionally biased region" description="Polar residues" evidence="4">
    <location>
        <begin position="87"/>
        <end position="101"/>
    </location>
</feature>
<comment type="caution">
    <text evidence="6">The sequence shown here is derived from an EMBL/GenBank/DDBJ whole genome shotgun (WGS) entry which is preliminary data.</text>
</comment>
<sequence>MDADQGKLFIGGISWETTEDKLKEYFQAFGEVIEVAIMKDRATGRARGFGFVIFADPSVVDKVVLNKHNIDGRMVEAKKAVPREEQQSVNRNNSGNSGAFSPSSIARTKKIFVGGLASSVTESDFRKYFEQFGAITDVVVMYDHHTQRPRGFGFITFESEDAVDRVLVKTFHQLNEKMVEVKRAIPKDLSPSPNRHIGVGMGASPHRGSPYYGQGFNSSPGSPYTFKMDNIIGSPLGSRSSYSPFHASLSYTNNANSGGLTNAAYNTSPYGGATLYSGAGYGGGSSGAYGRIGAGFSNSTTDTAYANLSGRSVWDNSLTSFGKQNSLAGFNNNTGAPRSNNYSGIGTWGLSQSYNTQGDNSLSYGTSRYGYGAGENTLLSSLSPNYGGQTSVYGSGGGGFGLSRAGSSVINNSYFGDLYGTPGYGDSTWRATPADTLKDIQTGSEIGNRLYDLHNTNGSTENRGKKSYTVSEAQSYEGVAV</sequence>
<evidence type="ECO:0000256" key="4">
    <source>
        <dbReference type="SAM" id="MobiDB-lite"/>
    </source>
</evidence>
<dbReference type="GO" id="GO:0003729">
    <property type="term" value="F:mRNA binding"/>
    <property type="evidence" value="ECO:0007669"/>
    <property type="project" value="TreeGrafter"/>
</dbReference>
<dbReference type="PROSITE" id="PS50102">
    <property type="entry name" value="RRM"/>
    <property type="match status" value="2"/>
</dbReference>
<dbReference type="CDD" id="cd12330">
    <property type="entry name" value="RRM2_Hrp1p"/>
    <property type="match status" value="1"/>
</dbReference>
<dbReference type="CDD" id="cd12325">
    <property type="entry name" value="RRM1_hnRNPA_hnRNPD_like"/>
    <property type="match status" value="1"/>
</dbReference>
<dbReference type="PANTHER" id="PTHR48032">
    <property type="entry name" value="RNA-BINDING PROTEIN MUSASHI HOMOLOG RBP6"/>
    <property type="match status" value="1"/>
</dbReference>
<evidence type="ECO:0000256" key="2">
    <source>
        <dbReference type="ARBA" id="ARBA00022884"/>
    </source>
</evidence>
<dbReference type="GO" id="GO:0006417">
    <property type="term" value="P:regulation of translation"/>
    <property type="evidence" value="ECO:0007669"/>
    <property type="project" value="TreeGrafter"/>
</dbReference>
<dbReference type="EMBL" id="CM035428">
    <property type="protein sequence ID" value="KAH7301621.1"/>
    <property type="molecule type" value="Genomic_DNA"/>
</dbReference>
<dbReference type="Gene3D" id="3.30.70.330">
    <property type="match status" value="2"/>
</dbReference>
<organism evidence="6 7">
    <name type="scientific">Ceratopteris richardii</name>
    <name type="common">Triangle waterfern</name>
    <dbReference type="NCBI Taxonomy" id="49495"/>
    <lineage>
        <taxon>Eukaryota</taxon>
        <taxon>Viridiplantae</taxon>
        <taxon>Streptophyta</taxon>
        <taxon>Embryophyta</taxon>
        <taxon>Tracheophyta</taxon>
        <taxon>Polypodiopsida</taxon>
        <taxon>Polypodiidae</taxon>
        <taxon>Polypodiales</taxon>
        <taxon>Pteridineae</taxon>
        <taxon>Pteridaceae</taxon>
        <taxon>Parkerioideae</taxon>
        <taxon>Ceratopteris</taxon>
    </lineage>
</organism>
<dbReference type="Pfam" id="PF00076">
    <property type="entry name" value="RRM_1"/>
    <property type="match status" value="2"/>
</dbReference>
<dbReference type="PANTHER" id="PTHR48032:SF6">
    <property type="entry name" value="RNA-BINDING (RRM_RBD_RNP MOTIFS) FAMILY PROTEIN"/>
    <property type="match status" value="1"/>
</dbReference>
<protein>
    <recommendedName>
        <fullName evidence="5">RRM domain-containing protein</fullName>
    </recommendedName>
</protein>
<dbReference type="EMBL" id="CM035428">
    <property type="protein sequence ID" value="KAH7301618.1"/>
    <property type="molecule type" value="Genomic_DNA"/>
</dbReference>
<feature type="region of interest" description="Disordered" evidence="4">
    <location>
        <begin position="78"/>
        <end position="101"/>
    </location>
</feature>
<dbReference type="EMBL" id="CM035428">
    <property type="protein sequence ID" value="KAH7301620.1"/>
    <property type="molecule type" value="Genomic_DNA"/>
</dbReference>
<evidence type="ECO:0000256" key="3">
    <source>
        <dbReference type="PROSITE-ProRule" id="PRU00176"/>
    </source>
</evidence>
<reference evidence="6 7" key="1">
    <citation type="submission" date="2021-08" db="EMBL/GenBank/DDBJ databases">
        <title>WGS assembly of Ceratopteris richardii.</title>
        <authorList>
            <person name="Marchant D.B."/>
            <person name="Chen G."/>
            <person name="Jenkins J."/>
            <person name="Shu S."/>
            <person name="Leebens-Mack J."/>
            <person name="Grimwood J."/>
            <person name="Schmutz J."/>
            <person name="Soltis P."/>
            <person name="Soltis D."/>
            <person name="Chen Z.-H."/>
        </authorList>
    </citation>
    <scope>NUCLEOTIDE SEQUENCE [LARGE SCALE GENOMIC DNA]</scope>
    <source>
        <strain evidence="6">Whitten #5841</strain>
        <tissue evidence="6">Leaf</tissue>
    </source>
</reference>
<evidence type="ECO:0000256" key="1">
    <source>
        <dbReference type="ARBA" id="ARBA00022737"/>
    </source>
</evidence>
<dbReference type="EMBL" id="CM035428">
    <property type="protein sequence ID" value="KAH7301627.1"/>
    <property type="molecule type" value="Genomic_DNA"/>
</dbReference>
<evidence type="ECO:0000313" key="6">
    <source>
        <dbReference type="EMBL" id="KAH7301626.1"/>
    </source>
</evidence>
<dbReference type="SUPFAM" id="SSF54928">
    <property type="entry name" value="RNA-binding domain, RBD"/>
    <property type="match status" value="2"/>
</dbReference>
<dbReference type="InterPro" id="IPR012677">
    <property type="entry name" value="Nucleotide-bd_a/b_plait_sf"/>
</dbReference>
<evidence type="ECO:0000313" key="7">
    <source>
        <dbReference type="Proteomes" id="UP000825935"/>
    </source>
</evidence>
<keyword evidence="1" id="KW-0677">Repeat</keyword>
<accession>A0A8T2RYN6</accession>
<dbReference type="SMART" id="SM00360">
    <property type="entry name" value="RRM"/>
    <property type="match status" value="2"/>
</dbReference>
<dbReference type="EMBL" id="CM035428">
    <property type="protein sequence ID" value="KAH7301619.1"/>
    <property type="molecule type" value="Genomic_DNA"/>
</dbReference>
<dbReference type="InterPro" id="IPR035979">
    <property type="entry name" value="RBD_domain_sf"/>
</dbReference>
<dbReference type="FunFam" id="3.30.70.330:FF:000051">
    <property type="entry name" value="Heterogeneous nuclear ribonucleoprotein 1"/>
    <property type="match status" value="1"/>
</dbReference>
<keyword evidence="2 3" id="KW-0694">RNA-binding</keyword>
<feature type="domain" description="RRM" evidence="5">
    <location>
        <begin position="6"/>
        <end position="82"/>
    </location>
</feature>
<keyword evidence="7" id="KW-1185">Reference proteome</keyword>
<dbReference type="FunFam" id="3.30.70.330:FF:000102">
    <property type="entry name" value="Heterogeneous nuclear ribonucleoprotein 1"/>
    <property type="match status" value="1"/>
</dbReference>
<dbReference type="OrthoDB" id="1875751at2759"/>
<proteinExistence type="predicted"/>
<feature type="domain" description="RRM" evidence="5">
    <location>
        <begin position="109"/>
        <end position="186"/>
    </location>
</feature>
<evidence type="ECO:0000259" key="5">
    <source>
        <dbReference type="PROSITE" id="PS50102"/>
    </source>
</evidence>
<dbReference type="Proteomes" id="UP000825935">
    <property type="component" value="Chromosome 23"/>
</dbReference>
<gene>
    <name evidence="6" type="ORF">KP509_23G034800</name>
</gene>
<name>A0A8T2RYN6_CERRI</name>
<dbReference type="InterPro" id="IPR000504">
    <property type="entry name" value="RRM_dom"/>
</dbReference>
<dbReference type="AlphaFoldDB" id="A0A8T2RYN6"/>
<dbReference type="EMBL" id="CM035428">
    <property type="protein sequence ID" value="KAH7301626.1"/>
    <property type="molecule type" value="Genomic_DNA"/>
</dbReference>